<reference evidence="3" key="2">
    <citation type="journal article" date="2021" name="PeerJ">
        <title>Extensive microbial diversity within the chicken gut microbiome revealed by metagenomics and culture.</title>
        <authorList>
            <person name="Gilroy R."/>
            <person name="Ravi A."/>
            <person name="Getino M."/>
            <person name="Pursley I."/>
            <person name="Horton D.L."/>
            <person name="Alikhan N.F."/>
            <person name="Baker D."/>
            <person name="Gharbi K."/>
            <person name="Hall N."/>
            <person name="Watson M."/>
            <person name="Adriaenssens E.M."/>
            <person name="Foster-Nyarko E."/>
            <person name="Jarju S."/>
            <person name="Secka A."/>
            <person name="Antonio M."/>
            <person name="Oren A."/>
            <person name="Chaudhuri R.R."/>
            <person name="La Ragione R."/>
            <person name="Hildebrand F."/>
            <person name="Pallen M.J."/>
        </authorList>
    </citation>
    <scope>NUCLEOTIDE SEQUENCE</scope>
    <source>
        <strain evidence="3">B1-13419</strain>
    </source>
</reference>
<reference evidence="3" key="1">
    <citation type="submission" date="2020-10" db="EMBL/GenBank/DDBJ databases">
        <authorList>
            <person name="Gilroy R."/>
        </authorList>
    </citation>
    <scope>NUCLEOTIDE SEQUENCE</scope>
    <source>
        <strain evidence="3">B1-13419</strain>
    </source>
</reference>
<proteinExistence type="predicted"/>
<evidence type="ECO:0000256" key="2">
    <source>
        <dbReference type="SAM" id="Phobius"/>
    </source>
</evidence>
<feature type="region of interest" description="Disordered" evidence="1">
    <location>
        <begin position="53"/>
        <end position="105"/>
    </location>
</feature>
<organism evidence="3 4">
    <name type="scientific">Candidatus Cryptobacteroides faecigallinarum</name>
    <dbReference type="NCBI Taxonomy" id="2840763"/>
    <lineage>
        <taxon>Bacteria</taxon>
        <taxon>Pseudomonadati</taxon>
        <taxon>Bacteroidota</taxon>
        <taxon>Bacteroidia</taxon>
        <taxon>Bacteroidales</taxon>
        <taxon>Candidatus Cryptobacteroides</taxon>
    </lineage>
</organism>
<accession>A0A9D9IJG8</accession>
<feature type="transmembrane region" description="Helical" evidence="2">
    <location>
        <begin position="12"/>
        <end position="31"/>
    </location>
</feature>
<dbReference type="AlphaFoldDB" id="A0A9D9IJG8"/>
<keyword evidence="2" id="KW-1133">Transmembrane helix</keyword>
<evidence type="ECO:0000256" key="1">
    <source>
        <dbReference type="SAM" id="MobiDB-lite"/>
    </source>
</evidence>
<keyword evidence="2" id="KW-0472">Membrane</keyword>
<evidence type="ECO:0000313" key="3">
    <source>
        <dbReference type="EMBL" id="MBO8473924.1"/>
    </source>
</evidence>
<dbReference type="EMBL" id="JADIMD010000018">
    <property type="protein sequence ID" value="MBO8473924.1"/>
    <property type="molecule type" value="Genomic_DNA"/>
</dbReference>
<keyword evidence="2" id="KW-0812">Transmembrane</keyword>
<evidence type="ECO:0000313" key="4">
    <source>
        <dbReference type="Proteomes" id="UP000823757"/>
    </source>
</evidence>
<gene>
    <name evidence="3" type="ORF">IAB91_01350</name>
</gene>
<protein>
    <submittedName>
        <fullName evidence="3">Energy transducer TonB</fullName>
    </submittedName>
</protein>
<dbReference type="Proteomes" id="UP000823757">
    <property type="component" value="Unassembled WGS sequence"/>
</dbReference>
<name>A0A9D9IJG8_9BACT</name>
<sequence>MEDNRGCMSNILVIILIALAGFNIYCTYMVGNQLNEISYAVSELKEVARDAAEAIESPSASEGGIEADDVKDTEEVSIQGDSPEEASSQIKDVPESRSAGNSPALPDLSKIFGSRQSAPASVSASAFASDGEKAVPAVQDRMQVKAKERIEDRYATGGVVLPDVECDSEGVVVVDITVDRLGIVTGAEVGSGTTISDEEVRYRCKEAALKTRFSYNPDAEPQTSGTIKYIFTRK</sequence>
<comment type="caution">
    <text evidence="3">The sequence shown here is derived from an EMBL/GenBank/DDBJ whole genome shotgun (WGS) entry which is preliminary data.</text>
</comment>